<evidence type="ECO:0000313" key="1">
    <source>
        <dbReference type="EMBL" id="GEO02320.1"/>
    </source>
</evidence>
<reference evidence="1 2" key="1">
    <citation type="submission" date="2019-07" db="EMBL/GenBank/DDBJ databases">
        <title>Whole genome shotgun sequence of Novosphingobium sediminis NBRC 106119.</title>
        <authorList>
            <person name="Hosoyama A."/>
            <person name="Uohara A."/>
            <person name="Ohji S."/>
            <person name="Ichikawa N."/>
        </authorList>
    </citation>
    <scope>NUCLEOTIDE SEQUENCE [LARGE SCALE GENOMIC DNA]</scope>
    <source>
        <strain evidence="1 2">NBRC 106119</strain>
    </source>
</reference>
<organism evidence="1 2">
    <name type="scientific">Novosphingobium sediminis</name>
    <dbReference type="NCBI Taxonomy" id="707214"/>
    <lineage>
        <taxon>Bacteria</taxon>
        <taxon>Pseudomonadati</taxon>
        <taxon>Pseudomonadota</taxon>
        <taxon>Alphaproteobacteria</taxon>
        <taxon>Sphingomonadales</taxon>
        <taxon>Sphingomonadaceae</taxon>
        <taxon>Novosphingobium</taxon>
    </lineage>
</organism>
<dbReference type="EMBL" id="BJYR01000048">
    <property type="protein sequence ID" value="GEO02320.1"/>
    <property type="molecule type" value="Genomic_DNA"/>
</dbReference>
<dbReference type="Proteomes" id="UP000321464">
    <property type="component" value="Unassembled WGS sequence"/>
</dbReference>
<comment type="caution">
    <text evidence="1">The sequence shown here is derived from an EMBL/GenBank/DDBJ whole genome shotgun (WGS) entry which is preliminary data.</text>
</comment>
<evidence type="ECO:0000313" key="2">
    <source>
        <dbReference type="Proteomes" id="UP000321464"/>
    </source>
</evidence>
<accession>A0A512ARH3</accession>
<sequence length="86" mass="9224">MKNLAQGIGDGRVLDNGEMYRDMAPPGILAKHAGSQIPDRIAISRDMRAIDPRAERCGDEHREGVTFIAAVGQKLESGHARASGGR</sequence>
<protein>
    <submittedName>
        <fullName evidence="1">Uncharacterized protein</fullName>
    </submittedName>
</protein>
<gene>
    <name evidence="1" type="ORF">NSE01_41520</name>
</gene>
<name>A0A512ARH3_9SPHN</name>
<dbReference type="AlphaFoldDB" id="A0A512ARH3"/>
<keyword evidence="2" id="KW-1185">Reference proteome</keyword>
<proteinExistence type="predicted"/>